<dbReference type="Proteomes" id="UP000054538">
    <property type="component" value="Unassembled WGS sequence"/>
</dbReference>
<dbReference type="HOGENOM" id="CLU_026514_0_0_1"/>
<sequence>MSPSLSIQTLLYRSANLIEGVLRDLECQSEINQATAETWTHVNEVINKEMIVVRRLRENSPFVRVPHILIAAQLNMRTAAQIRETQEWSPLLELCEAMDNVAAHPWSRLHLVTNAGTSAAEAIKRPGPSTFGVPEATPGALKVEEGEIEMGNAMATEMSKEKGEVQGAGEEIGGDSRAVAREGKGKGKAKAMEVGEAMEVERSEGKEKGKGKWKGKGKEVAEETAEKGTPKNKGKGRESQKGIRQARGRSRSVATSKYKLAERVAANSGDDGASIPPPGPSPTPSSVRGTPWPTCDYCAEKGL</sequence>
<dbReference type="AlphaFoldDB" id="A0A0D0D8V0"/>
<reference evidence="2 3" key="1">
    <citation type="submission" date="2014-04" db="EMBL/GenBank/DDBJ databases">
        <authorList>
            <consortium name="DOE Joint Genome Institute"/>
            <person name="Kuo A."/>
            <person name="Kohler A."/>
            <person name="Jargeat P."/>
            <person name="Nagy L.G."/>
            <person name="Floudas D."/>
            <person name="Copeland A."/>
            <person name="Barry K.W."/>
            <person name="Cichocki N."/>
            <person name="Veneault-Fourrey C."/>
            <person name="LaButti K."/>
            <person name="Lindquist E.A."/>
            <person name="Lipzen A."/>
            <person name="Lundell T."/>
            <person name="Morin E."/>
            <person name="Murat C."/>
            <person name="Sun H."/>
            <person name="Tunlid A."/>
            <person name="Henrissat B."/>
            <person name="Grigoriev I.V."/>
            <person name="Hibbett D.S."/>
            <person name="Martin F."/>
            <person name="Nordberg H.P."/>
            <person name="Cantor M.N."/>
            <person name="Hua S.X."/>
        </authorList>
    </citation>
    <scope>NUCLEOTIDE SEQUENCE [LARGE SCALE GENOMIC DNA]</scope>
    <source>
        <strain evidence="2 3">Ve08.2h10</strain>
    </source>
</reference>
<evidence type="ECO:0000313" key="2">
    <source>
        <dbReference type="EMBL" id="KIK73560.1"/>
    </source>
</evidence>
<proteinExistence type="predicted"/>
<organism evidence="2 3">
    <name type="scientific">Paxillus rubicundulus Ve08.2h10</name>
    <dbReference type="NCBI Taxonomy" id="930991"/>
    <lineage>
        <taxon>Eukaryota</taxon>
        <taxon>Fungi</taxon>
        <taxon>Dikarya</taxon>
        <taxon>Basidiomycota</taxon>
        <taxon>Agaricomycotina</taxon>
        <taxon>Agaricomycetes</taxon>
        <taxon>Agaricomycetidae</taxon>
        <taxon>Boletales</taxon>
        <taxon>Paxilineae</taxon>
        <taxon>Paxillaceae</taxon>
        <taxon>Paxillus</taxon>
    </lineage>
</organism>
<evidence type="ECO:0000313" key="3">
    <source>
        <dbReference type="Proteomes" id="UP000054538"/>
    </source>
</evidence>
<dbReference type="EMBL" id="KN829623">
    <property type="protein sequence ID" value="KIK73560.1"/>
    <property type="molecule type" value="Genomic_DNA"/>
</dbReference>
<feature type="region of interest" description="Disordered" evidence="1">
    <location>
        <begin position="162"/>
        <end position="292"/>
    </location>
</feature>
<evidence type="ECO:0000256" key="1">
    <source>
        <dbReference type="SAM" id="MobiDB-lite"/>
    </source>
</evidence>
<name>A0A0D0D8V0_9AGAM</name>
<reference evidence="3" key="2">
    <citation type="submission" date="2015-01" db="EMBL/GenBank/DDBJ databases">
        <title>Evolutionary Origins and Diversification of the Mycorrhizal Mutualists.</title>
        <authorList>
            <consortium name="DOE Joint Genome Institute"/>
            <consortium name="Mycorrhizal Genomics Consortium"/>
            <person name="Kohler A."/>
            <person name="Kuo A."/>
            <person name="Nagy L.G."/>
            <person name="Floudas D."/>
            <person name="Copeland A."/>
            <person name="Barry K.W."/>
            <person name="Cichocki N."/>
            <person name="Veneault-Fourrey C."/>
            <person name="LaButti K."/>
            <person name="Lindquist E.A."/>
            <person name="Lipzen A."/>
            <person name="Lundell T."/>
            <person name="Morin E."/>
            <person name="Murat C."/>
            <person name="Riley R."/>
            <person name="Ohm R."/>
            <person name="Sun H."/>
            <person name="Tunlid A."/>
            <person name="Henrissat B."/>
            <person name="Grigoriev I.V."/>
            <person name="Hibbett D.S."/>
            <person name="Martin F."/>
        </authorList>
    </citation>
    <scope>NUCLEOTIDE SEQUENCE [LARGE SCALE GENOMIC DNA]</scope>
    <source>
        <strain evidence="3">Ve08.2h10</strain>
    </source>
</reference>
<keyword evidence="3" id="KW-1185">Reference proteome</keyword>
<protein>
    <submittedName>
        <fullName evidence="2">Uncharacterized protein</fullName>
    </submittedName>
</protein>
<gene>
    <name evidence="2" type="ORF">PAXRUDRAFT_20722</name>
</gene>
<feature type="compositionally biased region" description="Basic and acidic residues" evidence="1">
    <location>
        <begin position="178"/>
        <end position="241"/>
    </location>
</feature>
<dbReference type="OrthoDB" id="2707438at2759"/>
<feature type="non-terminal residue" evidence="2">
    <location>
        <position position="303"/>
    </location>
</feature>
<dbReference type="InParanoid" id="A0A0D0D8V0"/>
<accession>A0A0D0D8V0</accession>